<comment type="caution">
    <text evidence="1">The sequence shown here is derived from an EMBL/GenBank/DDBJ whole genome shotgun (WGS) entry which is preliminary data.</text>
</comment>
<dbReference type="Pfam" id="PF19385">
    <property type="entry name" value="DUF5960"/>
    <property type="match status" value="1"/>
</dbReference>
<dbReference type="OrthoDB" id="1698005at2"/>
<dbReference type="AlphaFoldDB" id="E4KPR8"/>
<dbReference type="RefSeq" id="WP_006418527.1">
    <property type="nucleotide sequence ID" value="NZ_AENN01000015.1"/>
</dbReference>
<evidence type="ECO:0000313" key="2">
    <source>
        <dbReference type="Proteomes" id="UP000005990"/>
    </source>
</evidence>
<sequence>MTQNKVDQASLQFDYFSQNYRQFQEDFYTYSRIPLPLTFMRDDLLLNMANGQRNYFKLNAQNAQDNHDHYFHFTLHTQKQSPYIRTYKYVGHTLEFPTN</sequence>
<dbReference type="InterPro" id="IPR046004">
    <property type="entry name" value="DUF5960"/>
</dbReference>
<dbReference type="Proteomes" id="UP000005990">
    <property type="component" value="Unassembled WGS sequence"/>
</dbReference>
<dbReference type="EMBL" id="AENN01000015">
    <property type="protein sequence ID" value="EFR31324.1"/>
    <property type="molecule type" value="Genomic_DNA"/>
</dbReference>
<keyword evidence="2" id="KW-1185">Reference proteome</keyword>
<protein>
    <submittedName>
        <fullName evidence="1">Uncharacterized protein</fullName>
    </submittedName>
</protein>
<proteinExistence type="predicted"/>
<evidence type="ECO:0000313" key="1">
    <source>
        <dbReference type="EMBL" id="EFR31324.1"/>
    </source>
</evidence>
<organism evidence="1 2">
    <name type="scientific">Eremococcus coleocola ACS-139-V-Col8</name>
    <dbReference type="NCBI Taxonomy" id="908337"/>
    <lineage>
        <taxon>Bacteria</taxon>
        <taxon>Bacillati</taxon>
        <taxon>Bacillota</taxon>
        <taxon>Bacilli</taxon>
        <taxon>Lactobacillales</taxon>
        <taxon>Aerococcaceae</taxon>
        <taxon>Eremococcus</taxon>
    </lineage>
</organism>
<dbReference type="STRING" id="908337.HMPREF9257_1557"/>
<reference evidence="1 2" key="1">
    <citation type="submission" date="2010-10" db="EMBL/GenBank/DDBJ databases">
        <authorList>
            <person name="Durkin A.S."/>
            <person name="Madupu R."/>
            <person name="Torralba M."/>
            <person name="Gillis M."/>
            <person name="Methe B."/>
            <person name="Sutton G."/>
            <person name="Nelson K.E."/>
        </authorList>
    </citation>
    <scope>NUCLEOTIDE SEQUENCE [LARGE SCALE GENOMIC DNA]</scope>
    <source>
        <strain evidence="1 2">ACS-139-V-Col8</strain>
    </source>
</reference>
<accession>E4KPR8</accession>
<name>E4KPR8_9LACT</name>
<gene>
    <name evidence="1" type="ORF">HMPREF9257_1557</name>
</gene>
<dbReference type="eggNOG" id="ENOG50330UP">
    <property type="taxonomic scope" value="Bacteria"/>
</dbReference>